<reference evidence="2 3" key="1">
    <citation type="submission" date="2023-01" db="EMBL/GenBank/DDBJ databases">
        <title>Analysis of 21 Apiospora genomes using comparative genomics revels a genus with tremendous synthesis potential of carbohydrate active enzymes and secondary metabolites.</title>
        <authorList>
            <person name="Sorensen T."/>
        </authorList>
    </citation>
    <scope>NUCLEOTIDE SEQUENCE [LARGE SCALE GENOMIC DNA]</scope>
    <source>
        <strain evidence="2 3">CBS 114990</strain>
    </source>
</reference>
<evidence type="ECO:0000256" key="1">
    <source>
        <dbReference type="SAM" id="Phobius"/>
    </source>
</evidence>
<evidence type="ECO:0000313" key="3">
    <source>
        <dbReference type="Proteomes" id="UP001433268"/>
    </source>
</evidence>
<keyword evidence="1" id="KW-0472">Membrane</keyword>
<keyword evidence="1" id="KW-0812">Transmembrane</keyword>
<accession>A0ABR1UTI4</accession>
<feature type="transmembrane region" description="Helical" evidence="1">
    <location>
        <begin position="18"/>
        <end position="37"/>
    </location>
</feature>
<sequence length="80" mass="8867">MALQFRGTVYAWDSASEIVLWVFSGVLLIAFVLSHIFHPFVDAGDRYYPAYMLRNLKLGVLQLATFAASGAVYVCMYGPG</sequence>
<dbReference type="GeneID" id="92051722"/>
<organism evidence="2 3">
    <name type="scientific">Apiospora hydei</name>
    <dbReference type="NCBI Taxonomy" id="1337664"/>
    <lineage>
        <taxon>Eukaryota</taxon>
        <taxon>Fungi</taxon>
        <taxon>Dikarya</taxon>
        <taxon>Ascomycota</taxon>
        <taxon>Pezizomycotina</taxon>
        <taxon>Sordariomycetes</taxon>
        <taxon>Xylariomycetidae</taxon>
        <taxon>Amphisphaeriales</taxon>
        <taxon>Apiosporaceae</taxon>
        <taxon>Apiospora</taxon>
    </lineage>
</organism>
<dbReference type="EMBL" id="JAQQWN010000010">
    <property type="protein sequence ID" value="KAK8062251.1"/>
    <property type="molecule type" value="Genomic_DNA"/>
</dbReference>
<keyword evidence="3" id="KW-1185">Reference proteome</keyword>
<name>A0ABR1UTI4_9PEZI</name>
<protein>
    <submittedName>
        <fullName evidence="2">Efflux pump dep3</fullName>
    </submittedName>
</protein>
<gene>
    <name evidence="2" type="ORF">PG997_014348</name>
</gene>
<feature type="transmembrane region" description="Helical" evidence="1">
    <location>
        <begin position="58"/>
        <end position="79"/>
    </location>
</feature>
<dbReference type="RefSeq" id="XP_066660850.1">
    <property type="nucleotide sequence ID" value="XM_066818662.1"/>
</dbReference>
<proteinExistence type="predicted"/>
<comment type="caution">
    <text evidence="2">The sequence shown here is derived from an EMBL/GenBank/DDBJ whole genome shotgun (WGS) entry which is preliminary data.</text>
</comment>
<evidence type="ECO:0000313" key="2">
    <source>
        <dbReference type="EMBL" id="KAK8062251.1"/>
    </source>
</evidence>
<keyword evidence="1" id="KW-1133">Transmembrane helix</keyword>
<dbReference type="Proteomes" id="UP001433268">
    <property type="component" value="Unassembled WGS sequence"/>
</dbReference>